<dbReference type="Pfam" id="PF21975">
    <property type="entry name" value="ASNSD1-SEP"/>
    <property type="match status" value="1"/>
</dbReference>
<organism evidence="2 3">
    <name type="scientific">Rhinolophus ferrumequinum</name>
    <name type="common">Greater horseshoe bat</name>
    <dbReference type="NCBI Taxonomy" id="59479"/>
    <lineage>
        <taxon>Eukaryota</taxon>
        <taxon>Metazoa</taxon>
        <taxon>Chordata</taxon>
        <taxon>Craniata</taxon>
        <taxon>Vertebrata</taxon>
        <taxon>Euteleostomi</taxon>
        <taxon>Mammalia</taxon>
        <taxon>Eutheria</taxon>
        <taxon>Laurasiatheria</taxon>
        <taxon>Chiroptera</taxon>
        <taxon>Yinpterochiroptera</taxon>
        <taxon>Rhinolophoidea</taxon>
        <taxon>Rhinolophidae</taxon>
        <taxon>Rhinolophinae</taxon>
        <taxon>Rhinolophus</taxon>
    </lineage>
</organism>
<reference evidence="3" key="3">
    <citation type="submission" date="2018-12" db="EMBL/GenBank/DDBJ databases">
        <title>G10K-VGP greater horseshoe bat female genome, primary haplotype.</title>
        <authorList>
            <person name="Teeling E."/>
            <person name="Myers G."/>
            <person name="Vernes S."/>
            <person name="Pippel M."/>
            <person name="Winkler S."/>
            <person name="Fedrigo O."/>
            <person name="Rhie A."/>
            <person name="Koren S."/>
            <person name="Phillippy A."/>
            <person name="Lewin H."/>
            <person name="Damas J."/>
            <person name="Howe K."/>
            <person name="Mountcastle J."/>
            <person name="Jarvis E.D."/>
        </authorList>
    </citation>
    <scope>NUCLEOTIDE SEQUENCE [LARGE SCALE GENOMIC DNA]</scope>
</reference>
<dbReference type="InterPro" id="IPR054148">
    <property type="entry name" value="ASNSD1-SEP"/>
</dbReference>
<sequence length="45" mass="5136">IPFREARPENGAGLVPADNSAPHKEELSFKTEQKCFLKAKIYWMS</sequence>
<reference evidence="2 3" key="2">
    <citation type="journal article" date="2018" name="Annu Rev Anim Biosci">
        <title>Bat Biology, Genomes, and the Bat1K Project: To Generate Chromosome-Level Genomes for All Living Bat Species.</title>
        <authorList>
            <person name="Teeling E.C."/>
            <person name="Vernes S.C."/>
            <person name="Davalos L.M."/>
            <person name="Ray D.A."/>
            <person name="Gilbert M.T.P."/>
            <person name="Myers E."/>
        </authorList>
    </citation>
    <scope>NUCLEOTIDE SEQUENCE</scope>
</reference>
<evidence type="ECO:0000313" key="2">
    <source>
        <dbReference type="Ensembl" id="ENSRFEP00010019121.1"/>
    </source>
</evidence>
<proteinExistence type="predicted"/>
<reference evidence="2" key="5">
    <citation type="submission" date="2025-09" db="UniProtKB">
        <authorList>
            <consortium name="Ensembl"/>
        </authorList>
    </citation>
    <scope>IDENTIFICATION</scope>
</reference>
<dbReference type="Proteomes" id="UP000472240">
    <property type="component" value="Chromosome 8"/>
</dbReference>
<reference evidence="2" key="4">
    <citation type="submission" date="2025-08" db="UniProtKB">
        <authorList>
            <consortium name="Ensembl"/>
        </authorList>
    </citation>
    <scope>IDENTIFICATION</scope>
</reference>
<reference evidence="2 3" key="1">
    <citation type="journal article" date="2015" name="Annu Rev Anim Biosci">
        <title>The Genome 10K Project: a way forward.</title>
        <authorList>
            <person name="Koepfli K.P."/>
            <person name="Paten B."/>
            <person name="O'Brien S.J."/>
            <person name="Koepfli K.P."/>
            <person name="Paten B."/>
            <person name="Antunes A."/>
            <person name="Belov K."/>
            <person name="Bustamante C."/>
            <person name="Castoe T.A."/>
            <person name="Clawson H."/>
            <person name="Crawford A.J."/>
            <person name="Diekhans M."/>
            <person name="Distel D."/>
            <person name="Durbin R."/>
            <person name="Earl D."/>
            <person name="Fujita M.K."/>
            <person name="Gamble T."/>
            <person name="Georges A."/>
            <person name="Gemmell N."/>
            <person name="Gilbert M.T."/>
            <person name="Graves J.M."/>
            <person name="Green R.E."/>
            <person name="Hickey G."/>
            <person name="Jarvis E.D."/>
            <person name="Johnson W."/>
            <person name="Komissarov A."/>
            <person name="Korf I."/>
            <person name="Kuhn R."/>
            <person name="Larkin D.M."/>
            <person name="Lewin H."/>
            <person name="Lopez J.V."/>
            <person name="Ma J."/>
            <person name="Marques-Bonet T."/>
            <person name="Miller W."/>
            <person name="Murphy R."/>
            <person name="Pevzner P."/>
            <person name="Shapiro B."/>
            <person name="Steiner C."/>
            <person name="Tamazian G."/>
            <person name="Venkatesh B."/>
            <person name="Wang J."/>
            <person name="Wayne R."/>
            <person name="Wiley E."/>
            <person name="Yang H."/>
            <person name="Zhang G."/>
            <person name="Haussler D."/>
            <person name="Ryder O."/>
            <person name="O'Brien S.J."/>
        </authorList>
    </citation>
    <scope>NUCLEOTIDE SEQUENCE</scope>
</reference>
<dbReference type="Ensembl" id="ENSRFET00010020818.1">
    <property type="protein sequence ID" value="ENSRFEP00010019121.1"/>
    <property type="gene ID" value="ENSRFEG00010012789.1"/>
</dbReference>
<protein>
    <submittedName>
        <fullName evidence="2">ASNSD1 upstream open reading frame</fullName>
    </submittedName>
</protein>
<evidence type="ECO:0000313" key="3">
    <source>
        <dbReference type="Proteomes" id="UP000472240"/>
    </source>
</evidence>
<keyword evidence="3" id="KW-1185">Reference proteome</keyword>
<feature type="region of interest" description="Disordered" evidence="1">
    <location>
        <begin position="1"/>
        <end position="26"/>
    </location>
</feature>
<name>A0A671F0H0_RHIFE</name>
<gene>
    <name evidence="2" type="primary">ASDURF</name>
</gene>
<evidence type="ECO:0000256" key="1">
    <source>
        <dbReference type="SAM" id="MobiDB-lite"/>
    </source>
</evidence>
<accession>A0A671F0H0</accession>
<dbReference type="GeneTree" id="ENSGT01030000234770"/>
<dbReference type="AlphaFoldDB" id="A0A671F0H0"/>